<dbReference type="EMBL" id="VBAO01000194">
    <property type="protein sequence ID" value="TMI80862.1"/>
    <property type="molecule type" value="Genomic_DNA"/>
</dbReference>
<name>A0A537JBZ6_9BACT</name>
<comment type="similarity">
    <text evidence="1">Belongs to the UPF0213 family.</text>
</comment>
<accession>A0A537JBZ6</accession>
<comment type="caution">
    <text evidence="3">The sequence shown here is derived from an EMBL/GenBank/DDBJ whole genome shotgun (WGS) entry which is preliminary data.</text>
</comment>
<evidence type="ECO:0000313" key="4">
    <source>
        <dbReference type="Proteomes" id="UP000320048"/>
    </source>
</evidence>
<dbReference type="PANTHER" id="PTHR34477">
    <property type="entry name" value="UPF0213 PROTEIN YHBQ"/>
    <property type="match status" value="1"/>
</dbReference>
<evidence type="ECO:0000313" key="3">
    <source>
        <dbReference type="EMBL" id="TMI80862.1"/>
    </source>
</evidence>
<dbReference type="Proteomes" id="UP000320048">
    <property type="component" value="Unassembled WGS sequence"/>
</dbReference>
<evidence type="ECO:0000256" key="1">
    <source>
        <dbReference type="ARBA" id="ARBA00007435"/>
    </source>
</evidence>
<sequence>MPRATPGGQPPRPRRHYAYLLRCGDGSFYAGYTVDPLHRLAAHQDGAASRYTRSRGPLTLAAVWRCPTRRAALGLERLLKRLPHTAKARLASGHPIGRVIARAVRLGARRQTVDIRAREKGVA</sequence>
<dbReference type="InterPro" id="IPR000305">
    <property type="entry name" value="GIY-YIG_endonuc"/>
</dbReference>
<feature type="domain" description="GIY-YIG" evidence="2">
    <location>
        <begin position="14"/>
        <end position="90"/>
    </location>
</feature>
<dbReference type="AlphaFoldDB" id="A0A537JBZ6"/>
<evidence type="ECO:0000259" key="2">
    <source>
        <dbReference type="PROSITE" id="PS50164"/>
    </source>
</evidence>
<dbReference type="SUPFAM" id="SSF82771">
    <property type="entry name" value="GIY-YIG endonuclease"/>
    <property type="match status" value="1"/>
</dbReference>
<dbReference type="PANTHER" id="PTHR34477:SF1">
    <property type="entry name" value="UPF0213 PROTEIN YHBQ"/>
    <property type="match status" value="1"/>
</dbReference>
<protein>
    <submittedName>
        <fullName evidence="3">GIY-YIG nuclease family protein</fullName>
    </submittedName>
</protein>
<dbReference type="Pfam" id="PF01541">
    <property type="entry name" value="GIY-YIG"/>
    <property type="match status" value="1"/>
</dbReference>
<organism evidence="3 4">
    <name type="scientific">Candidatus Segetimicrobium genomatis</name>
    <dbReference type="NCBI Taxonomy" id="2569760"/>
    <lineage>
        <taxon>Bacteria</taxon>
        <taxon>Bacillati</taxon>
        <taxon>Candidatus Sysuimicrobiota</taxon>
        <taxon>Candidatus Sysuimicrobiia</taxon>
        <taxon>Candidatus Sysuimicrobiales</taxon>
        <taxon>Candidatus Segetimicrobiaceae</taxon>
        <taxon>Candidatus Segetimicrobium</taxon>
    </lineage>
</organism>
<gene>
    <name evidence="3" type="ORF">E6H04_07855</name>
</gene>
<dbReference type="CDD" id="cd10456">
    <property type="entry name" value="GIY-YIG_UPF0213"/>
    <property type="match status" value="1"/>
</dbReference>
<reference evidence="3 4" key="1">
    <citation type="journal article" date="2019" name="Nat. Microbiol.">
        <title>Mediterranean grassland soil C-N compound turnover is dependent on rainfall and depth, and is mediated by genomically divergent microorganisms.</title>
        <authorList>
            <person name="Diamond S."/>
            <person name="Andeer P.F."/>
            <person name="Li Z."/>
            <person name="Crits-Christoph A."/>
            <person name="Burstein D."/>
            <person name="Anantharaman K."/>
            <person name="Lane K.R."/>
            <person name="Thomas B.C."/>
            <person name="Pan C."/>
            <person name="Northen T.R."/>
            <person name="Banfield J.F."/>
        </authorList>
    </citation>
    <scope>NUCLEOTIDE SEQUENCE [LARGE SCALE GENOMIC DNA]</scope>
    <source>
        <strain evidence="3">NP_7</strain>
    </source>
</reference>
<dbReference type="Gene3D" id="3.40.1440.10">
    <property type="entry name" value="GIY-YIG endonuclease"/>
    <property type="match status" value="1"/>
</dbReference>
<dbReference type="PROSITE" id="PS50164">
    <property type="entry name" value="GIY_YIG"/>
    <property type="match status" value="1"/>
</dbReference>
<proteinExistence type="inferred from homology"/>
<dbReference type="InterPro" id="IPR050190">
    <property type="entry name" value="UPF0213_domain"/>
</dbReference>
<dbReference type="InterPro" id="IPR035901">
    <property type="entry name" value="GIY-YIG_endonuc_sf"/>
</dbReference>